<protein>
    <recommendedName>
        <fullName evidence="7">Endolytic murein transglycosylase</fullName>
        <ecNumber evidence="7">4.2.2.29</ecNumber>
    </recommendedName>
    <alternativeName>
        <fullName evidence="7">Peptidoglycan lytic transglycosylase</fullName>
    </alternativeName>
    <alternativeName>
        <fullName evidence="7">Peptidoglycan polymerization terminase</fullName>
    </alternativeName>
</protein>
<evidence type="ECO:0000256" key="5">
    <source>
        <dbReference type="ARBA" id="ARBA00023239"/>
    </source>
</evidence>
<sequence length="332" mass="36206">MKLLGRLVLVFFALLLLAGGAVGFYVHNLTRPAGGANTTLEVKPGASLARVAAELQQRGIVKSADALRAIMRFRGSAANLRDGLYDFTGDMSAFEVADTLARPGRPRIVTVTIPEGKRLKDLPGIIEKAGLGSAQALRTALNDVKASPYARKSLEGFLYPATYPFRPEASPQEIVRALTERMNREFTPERIEKATKLGLDVYGWVTLASMVQAEAGHSGEMALIAGVFLNRLELRMTLGSDPTVAYGLGKDLPQLNRYEGDFTRDTPYNTYTRAGLPQGPINNPGQEALLAVLNPQRSVNGKDALYFLHGKKGEFRVNATYAAHLRDIAQYR</sequence>
<dbReference type="Gene3D" id="3.30.1490.480">
    <property type="entry name" value="Endolytic murein transglycosylase"/>
    <property type="match status" value="1"/>
</dbReference>
<dbReference type="GO" id="GO:0071555">
    <property type="term" value="P:cell wall organization"/>
    <property type="evidence" value="ECO:0007669"/>
    <property type="project" value="UniProtKB-KW"/>
</dbReference>
<dbReference type="InterPro" id="IPR003770">
    <property type="entry name" value="MLTG-like"/>
</dbReference>
<dbReference type="GO" id="GO:0005886">
    <property type="term" value="C:plasma membrane"/>
    <property type="evidence" value="ECO:0007669"/>
    <property type="project" value="UniProtKB-UniRule"/>
</dbReference>
<dbReference type="GO" id="GO:0008932">
    <property type="term" value="F:lytic endotransglycosylase activity"/>
    <property type="evidence" value="ECO:0007669"/>
    <property type="project" value="UniProtKB-UniRule"/>
</dbReference>
<gene>
    <name evidence="7" type="primary">mltG</name>
    <name evidence="8" type="ordered locus">Deipe_1846</name>
</gene>
<dbReference type="HOGENOM" id="CLU_025574_2_0_0"/>
<reference evidence="9" key="1">
    <citation type="submission" date="2012-03" db="EMBL/GenBank/DDBJ databases">
        <title>Complete sequence of chromosome of Deinococcus peraridilitoris DSM 19664.</title>
        <authorList>
            <person name="Lucas S."/>
            <person name="Copeland A."/>
            <person name="Lapidus A."/>
            <person name="Glavina del Rio T."/>
            <person name="Dalin E."/>
            <person name="Tice H."/>
            <person name="Bruce D."/>
            <person name="Goodwin L."/>
            <person name="Pitluck S."/>
            <person name="Peters L."/>
            <person name="Mikhailova N."/>
            <person name="Lu M."/>
            <person name="Kyrpides N."/>
            <person name="Mavromatis K."/>
            <person name="Ivanova N."/>
            <person name="Brettin T."/>
            <person name="Detter J.C."/>
            <person name="Han C."/>
            <person name="Larimer F."/>
            <person name="Land M."/>
            <person name="Hauser L."/>
            <person name="Markowitz V."/>
            <person name="Cheng J.-F."/>
            <person name="Hugenholtz P."/>
            <person name="Woyke T."/>
            <person name="Wu D."/>
            <person name="Pukall R."/>
            <person name="Steenblock K."/>
            <person name="Brambilla E."/>
            <person name="Klenk H.-P."/>
            <person name="Eisen J.A."/>
        </authorList>
    </citation>
    <scope>NUCLEOTIDE SEQUENCE [LARGE SCALE GENOMIC DNA]</scope>
    <source>
        <strain evidence="9">DSM 19664 / LMG 22246 / CIP 109416 / KR-200</strain>
    </source>
</reference>
<keyword evidence="3 7" id="KW-1133">Transmembrane helix</keyword>
<dbReference type="STRING" id="937777.Deipe_1846"/>
<dbReference type="RefSeq" id="WP_015235667.1">
    <property type="nucleotide sequence ID" value="NC_019793.1"/>
</dbReference>
<feature type="site" description="Important for catalytic activity" evidence="7">
    <location>
        <position position="214"/>
    </location>
</feature>
<accession>L0A2E3</accession>
<dbReference type="AlphaFoldDB" id="L0A2E3"/>
<evidence type="ECO:0000256" key="2">
    <source>
        <dbReference type="ARBA" id="ARBA00022692"/>
    </source>
</evidence>
<dbReference type="KEGG" id="dpd:Deipe_1846"/>
<keyword evidence="4 7" id="KW-0472">Membrane</keyword>
<keyword evidence="6 7" id="KW-0961">Cell wall biogenesis/degradation</keyword>
<dbReference type="EMBL" id="CP003382">
    <property type="protein sequence ID" value="AFZ67362.1"/>
    <property type="molecule type" value="Genomic_DNA"/>
</dbReference>
<evidence type="ECO:0000313" key="9">
    <source>
        <dbReference type="Proteomes" id="UP000010467"/>
    </source>
</evidence>
<evidence type="ECO:0000256" key="1">
    <source>
        <dbReference type="ARBA" id="ARBA00022475"/>
    </source>
</evidence>
<evidence type="ECO:0000256" key="4">
    <source>
        <dbReference type="ARBA" id="ARBA00023136"/>
    </source>
</evidence>
<dbReference type="Proteomes" id="UP000010467">
    <property type="component" value="Chromosome"/>
</dbReference>
<comment type="function">
    <text evidence="7">Functions as a peptidoglycan terminase that cleaves nascent peptidoglycan strands endolytically to terminate their elongation.</text>
</comment>
<comment type="catalytic activity">
    <reaction evidence="7">
        <text>a peptidoglycan chain = a peptidoglycan chain with N-acetyl-1,6-anhydromuramyl-[peptide] at the reducing end + a peptidoglycan chain with N-acetylglucosamine at the non-reducing end.</text>
        <dbReference type="EC" id="4.2.2.29"/>
    </reaction>
</comment>
<evidence type="ECO:0000256" key="7">
    <source>
        <dbReference type="HAMAP-Rule" id="MF_02065"/>
    </source>
</evidence>
<evidence type="ECO:0000313" key="8">
    <source>
        <dbReference type="EMBL" id="AFZ67362.1"/>
    </source>
</evidence>
<dbReference type="GO" id="GO:0009252">
    <property type="term" value="P:peptidoglycan biosynthetic process"/>
    <property type="evidence" value="ECO:0007669"/>
    <property type="project" value="UniProtKB-UniRule"/>
</dbReference>
<keyword evidence="5 7" id="KW-0456">Lyase</keyword>
<dbReference type="PANTHER" id="PTHR30518">
    <property type="entry name" value="ENDOLYTIC MUREIN TRANSGLYCOSYLASE"/>
    <property type="match status" value="1"/>
</dbReference>
<keyword evidence="9" id="KW-1185">Reference proteome</keyword>
<name>L0A2E3_DEIPD</name>
<dbReference type="PATRIC" id="fig|937777.3.peg.1847"/>
<comment type="similarity">
    <text evidence="7">Belongs to the transglycosylase MltG family.</text>
</comment>
<dbReference type="EC" id="4.2.2.29" evidence="7"/>
<organism evidence="8 9">
    <name type="scientific">Deinococcus peraridilitoris (strain DSM 19664 / LMG 22246 / CIP 109416 / KR-200)</name>
    <dbReference type="NCBI Taxonomy" id="937777"/>
    <lineage>
        <taxon>Bacteria</taxon>
        <taxon>Thermotogati</taxon>
        <taxon>Deinococcota</taxon>
        <taxon>Deinococci</taxon>
        <taxon>Deinococcales</taxon>
        <taxon>Deinococcaceae</taxon>
        <taxon>Deinococcus</taxon>
    </lineage>
</organism>
<dbReference type="NCBIfam" id="TIGR00247">
    <property type="entry name" value="endolytic transglycosylase MltG"/>
    <property type="match status" value="1"/>
</dbReference>
<dbReference type="PANTHER" id="PTHR30518:SF2">
    <property type="entry name" value="ENDOLYTIC MUREIN TRANSGLYCOSYLASE"/>
    <property type="match status" value="1"/>
</dbReference>
<proteinExistence type="inferred from homology"/>
<dbReference type="eggNOG" id="COG1559">
    <property type="taxonomic scope" value="Bacteria"/>
</dbReference>
<dbReference type="HAMAP" id="MF_02065">
    <property type="entry name" value="MltG"/>
    <property type="match status" value="1"/>
</dbReference>
<evidence type="ECO:0000256" key="6">
    <source>
        <dbReference type="ARBA" id="ARBA00023316"/>
    </source>
</evidence>
<keyword evidence="2 7" id="KW-0812">Transmembrane</keyword>
<dbReference type="CDD" id="cd08010">
    <property type="entry name" value="MltG_like"/>
    <property type="match status" value="1"/>
</dbReference>
<evidence type="ECO:0000256" key="3">
    <source>
        <dbReference type="ARBA" id="ARBA00022989"/>
    </source>
</evidence>
<keyword evidence="1 7" id="KW-1003">Cell membrane</keyword>
<dbReference type="Pfam" id="PF02618">
    <property type="entry name" value="YceG"/>
    <property type="match status" value="1"/>
</dbReference>
<dbReference type="OrthoDB" id="9814591at2"/>